<dbReference type="Pfam" id="PF00172">
    <property type="entry name" value="Zn_clus"/>
    <property type="match status" value="1"/>
</dbReference>
<dbReference type="SMART" id="SM00066">
    <property type="entry name" value="GAL4"/>
    <property type="match status" value="1"/>
</dbReference>
<evidence type="ECO:0000313" key="8">
    <source>
        <dbReference type="Proteomes" id="UP000001261"/>
    </source>
</evidence>
<dbReference type="PROSITE" id="PS50048">
    <property type="entry name" value="ZN2_CY6_FUNGAL_2"/>
    <property type="match status" value="1"/>
</dbReference>
<evidence type="ECO:0000256" key="1">
    <source>
        <dbReference type="ARBA" id="ARBA00023015"/>
    </source>
</evidence>
<name>A0A0E1RYU0_COCIM</name>
<protein>
    <recommendedName>
        <fullName evidence="6">Zn(2)-C6 fungal-type domain-containing protein</fullName>
    </recommendedName>
</protein>
<dbReference type="RefSeq" id="XP_001247837.2">
    <property type="nucleotide sequence ID" value="XM_001247836.2"/>
</dbReference>
<dbReference type="PANTHER" id="PTHR38791">
    <property type="entry name" value="ZN(II)2CYS6 TRANSCRIPTION FACTOR (EUROFUNG)-RELATED-RELATED"/>
    <property type="match status" value="1"/>
</dbReference>
<dbReference type="InParanoid" id="A0A0E1RYU0"/>
<keyword evidence="1" id="KW-0805">Transcription regulation</keyword>
<feature type="region of interest" description="Disordered" evidence="5">
    <location>
        <begin position="1"/>
        <end position="141"/>
    </location>
</feature>
<keyword evidence="8" id="KW-1185">Reference proteome</keyword>
<evidence type="ECO:0000256" key="2">
    <source>
        <dbReference type="ARBA" id="ARBA00023125"/>
    </source>
</evidence>
<reference evidence="8" key="1">
    <citation type="journal article" date="2009" name="Genome Res.">
        <title>Comparative genomic analyses of the human fungal pathogens Coccidioides and their relatives.</title>
        <authorList>
            <person name="Sharpton T.J."/>
            <person name="Stajich J.E."/>
            <person name="Rounsley S.D."/>
            <person name="Gardner M.J."/>
            <person name="Wortman J.R."/>
            <person name="Jordar V.S."/>
            <person name="Maiti R."/>
            <person name="Kodira C.D."/>
            <person name="Neafsey D.E."/>
            <person name="Zeng Q."/>
            <person name="Hung C.-Y."/>
            <person name="McMahan C."/>
            <person name="Muszewska A."/>
            <person name="Grynberg M."/>
            <person name="Mandel M.A."/>
            <person name="Kellner E.M."/>
            <person name="Barker B.M."/>
            <person name="Galgiani J.N."/>
            <person name="Orbach M.J."/>
            <person name="Kirkland T.N."/>
            <person name="Cole G.T."/>
            <person name="Henn M.R."/>
            <person name="Birren B.W."/>
            <person name="Taylor J.W."/>
        </authorList>
    </citation>
    <scope>NUCLEOTIDE SEQUENCE [LARGE SCALE GENOMIC DNA]</scope>
    <source>
        <strain evidence="8">RS</strain>
    </source>
</reference>
<evidence type="ECO:0000313" key="7">
    <source>
        <dbReference type="EMBL" id="EAS36254.2"/>
    </source>
</evidence>
<dbReference type="Proteomes" id="UP000001261">
    <property type="component" value="Unassembled WGS sequence"/>
</dbReference>
<dbReference type="InterPro" id="IPR053175">
    <property type="entry name" value="DHMBA_Reg_Transcription_Factor"/>
</dbReference>
<accession>A0A0E1RYU0</accession>
<evidence type="ECO:0000259" key="6">
    <source>
        <dbReference type="PROSITE" id="PS50048"/>
    </source>
</evidence>
<feature type="compositionally biased region" description="Pro residues" evidence="5">
    <location>
        <begin position="54"/>
        <end position="76"/>
    </location>
</feature>
<feature type="region of interest" description="Disordered" evidence="5">
    <location>
        <begin position="235"/>
        <end position="301"/>
    </location>
</feature>
<dbReference type="GeneID" id="4567267"/>
<proteinExistence type="predicted"/>
<evidence type="ECO:0000256" key="4">
    <source>
        <dbReference type="ARBA" id="ARBA00023242"/>
    </source>
</evidence>
<keyword evidence="2" id="KW-0238">DNA-binding</keyword>
<dbReference type="OrthoDB" id="5375558at2759"/>
<feature type="compositionally biased region" description="Pro residues" evidence="5">
    <location>
        <begin position="255"/>
        <end position="285"/>
    </location>
</feature>
<dbReference type="GO" id="GO:0003677">
    <property type="term" value="F:DNA binding"/>
    <property type="evidence" value="ECO:0007669"/>
    <property type="project" value="UniProtKB-KW"/>
</dbReference>
<dbReference type="GO" id="GO:0008270">
    <property type="term" value="F:zinc ion binding"/>
    <property type="evidence" value="ECO:0007669"/>
    <property type="project" value="InterPro"/>
</dbReference>
<dbReference type="AlphaFoldDB" id="A0A0E1RYU0"/>
<reference evidence="8" key="2">
    <citation type="journal article" date="2010" name="Genome Res.">
        <title>Population genomic sequencing of Coccidioides fungi reveals recent hybridization and transposon control.</title>
        <authorList>
            <person name="Neafsey D.E."/>
            <person name="Barker B.M."/>
            <person name="Sharpton T.J."/>
            <person name="Stajich J.E."/>
            <person name="Park D.J."/>
            <person name="Whiston E."/>
            <person name="Hung C.-Y."/>
            <person name="McMahan C."/>
            <person name="White J."/>
            <person name="Sykes S."/>
            <person name="Heiman D."/>
            <person name="Young S."/>
            <person name="Zeng Q."/>
            <person name="Abouelleil A."/>
            <person name="Aftuck L."/>
            <person name="Bessette D."/>
            <person name="Brown A."/>
            <person name="FitzGerald M."/>
            <person name="Lui A."/>
            <person name="Macdonald J.P."/>
            <person name="Priest M."/>
            <person name="Orbach M.J."/>
            <person name="Galgiani J.N."/>
            <person name="Kirkland T.N."/>
            <person name="Cole G.T."/>
            <person name="Birren B.W."/>
            <person name="Henn M.R."/>
            <person name="Taylor J.W."/>
            <person name="Rounsley S.D."/>
        </authorList>
    </citation>
    <scope>GENOME REANNOTATION</scope>
    <source>
        <strain evidence="8">RS</strain>
    </source>
</reference>
<evidence type="ECO:0000256" key="3">
    <source>
        <dbReference type="ARBA" id="ARBA00023163"/>
    </source>
</evidence>
<feature type="compositionally biased region" description="Polar residues" evidence="5">
    <location>
        <begin position="105"/>
        <end position="124"/>
    </location>
</feature>
<dbReference type="KEGG" id="cim:CIMG_01608"/>
<dbReference type="SUPFAM" id="SSF57701">
    <property type="entry name" value="Zn2/Cys6 DNA-binding domain"/>
    <property type="match status" value="1"/>
</dbReference>
<dbReference type="OMA" id="NAQMRYQ"/>
<gene>
    <name evidence="7" type="ORF">CIMG_01608</name>
</gene>
<evidence type="ECO:0000256" key="5">
    <source>
        <dbReference type="SAM" id="MobiDB-lite"/>
    </source>
</evidence>
<dbReference type="CDD" id="cd00067">
    <property type="entry name" value="GAL4"/>
    <property type="match status" value="1"/>
</dbReference>
<dbReference type="STRING" id="246410.A0A0E1RYU0"/>
<dbReference type="InterPro" id="IPR001138">
    <property type="entry name" value="Zn2Cys6_DnaBD"/>
</dbReference>
<feature type="domain" description="Zn(2)-C6 fungal-type" evidence="6">
    <location>
        <begin position="196"/>
        <end position="224"/>
    </location>
</feature>
<dbReference type="Gene3D" id="4.10.240.10">
    <property type="entry name" value="Zn(2)-C6 fungal-type DNA-binding domain"/>
    <property type="match status" value="1"/>
</dbReference>
<dbReference type="PANTHER" id="PTHR38791:SF13">
    <property type="entry name" value="ZN(2)-C6 FUNGAL-TYPE DOMAIN-CONTAINING PROTEIN"/>
    <property type="match status" value="1"/>
</dbReference>
<feature type="compositionally biased region" description="Pro residues" evidence="5">
    <location>
        <begin position="86"/>
        <end position="104"/>
    </location>
</feature>
<keyword evidence="3" id="KW-0804">Transcription</keyword>
<dbReference type="VEuPathDB" id="FungiDB:CIMG_01608"/>
<keyword evidence="4" id="KW-0539">Nucleus</keyword>
<organism evidence="7 8">
    <name type="scientific">Coccidioides immitis (strain RS)</name>
    <name type="common">Valley fever fungus</name>
    <dbReference type="NCBI Taxonomy" id="246410"/>
    <lineage>
        <taxon>Eukaryota</taxon>
        <taxon>Fungi</taxon>
        <taxon>Dikarya</taxon>
        <taxon>Ascomycota</taxon>
        <taxon>Pezizomycotina</taxon>
        <taxon>Eurotiomycetes</taxon>
        <taxon>Eurotiomycetidae</taxon>
        <taxon>Onygenales</taxon>
        <taxon>Onygenaceae</taxon>
        <taxon>Coccidioides</taxon>
    </lineage>
</organism>
<dbReference type="InterPro" id="IPR036864">
    <property type="entry name" value="Zn2-C6_fun-type_DNA-bd_sf"/>
</dbReference>
<dbReference type="GO" id="GO:0000981">
    <property type="term" value="F:DNA-binding transcription factor activity, RNA polymerase II-specific"/>
    <property type="evidence" value="ECO:0007669"/>
    <property type="project" value="InterPro"/>
</dbReference>
<dbReference type="EMBL" id="GG704911">
    <property type="protein sequence ID" value="EAS36254.2"/>
    <property type="molecule type" value="Genomic_DNA"/>
</dbReference>
<dbReference type="PROSITE" id="PS00463">
    <property type="entry name" value="ZN2_CY6_FUNGAL_1"/>
    <property type="match status" value="1"/>
</dbReference>
<sequence>MAMAETMQAHPAVPAPPNPAKASRDVEMANAPVASTPTQQPIPPYQPNSTPVSIPAPAPPSSQPPSHTYPPPPIPSQAPAGAPQQVNPPQPPNQPQQLPLPPISTPNNLPPSTQSSLPPANPINSHVPPTPAPPNPQMHMGTIPMAISSQPIAGYYSELPANSQSPEGFEMISDGGGMLAGNRMGKKDVKRRTKTGCLTCRKRRIKCDERHPICRNCEKSKRECLGYDPVFRSQPGPSAIQPAPSQTSFQVSAPPQVPQSAPAPPVASHPVSGPPSHSPSVPTPSPQVASPATEQFNQSSNVNSAAAAAAAVRSPSVPATQESYEHLLMANAIPECRSLELHQIKIDDLLTMSGQPGPLPEKLELPPTRIEECANFFMAYAVCVDVFLETHWFEANARHFLLANKSLLAQVSTFLDSFMEKKWTTNPECVPAMESRESRIIWDTMALCREAQAQNTNSDGKIVPEDPELTLAVNRLKVFEALVTGVTLRTNPTSAPEYAGDDSTWVPTGLAQQLKRSEMKFWDAIGQYLVITDDMPECNVLRDLALMDARAHLDMIENRDVVYSIAVIRHISRFQPRKVKNLPPSTDEKDVSAKLYVATKFIEEERDGKATNQVIRRLCAQLLRWWEKPENM</sequence>